<dbReference type="RefSeq" id="WP_172276962.1">
    <property type="nucleotide sequence ID" value="NZ_CASGMU010000025.1"/>
</dbReference>
<comment type="caution">
    <text evidence="1">The sequence shown here is derived from an EMBL/GenBank/DDBJ whole genome shotgun (WGS) entry which is preliminary data.</text>
</comment>
<keyword evidence="2" id="KW-1185">Reference proteome</keyword>
<evidence type="ECO:0000313" key="1">
    <source>
        <dbReference type="EMBL" id="NPD93050.1"/>
    </source>
</evidence>
<reference evidence="1 2" key="1">
    <citation type="submission" date="2020-05" db="EMBL/GenBank/DDBJ databases">
        <title>Distinct polysaccharide utilization as determinants for interspecies competition between intestinal Prevotella spp.</title>
        <authorList>
            <person name="Galvez E.J.C."/>
            <person name="Iljazovic A."/>
            <person name="Strowig T."/>
        </authorList>
    </citation>
    <scope>NUCLEOTIDE SEQUENCE [LARGE SCALE GENOMIC DNA]</scope>
    <source>
        <strain evidence="1 2">PMUR</strain>
    </source>
</reference>
<organism evidence="1 2">
    <name type="scientific">Xylanibacter muris</name>
    <dbReference type="NCBI Taxonomy" id="2736290"/>
    <lineage>
        <taxon>Bacteria</taxon>
        <taxon>Pseudomonadati</taxon>
        <taxon>Bacteroidota</taxon>
        <taxon>Bacteroidia</taxon>
        <taxon>Bacteroidales</taxon>
        <taxon>Prevotellaceae</taxon>
        <taxon>Xylanibacter</taxon>
    </lineage>
</organism>
<proteinExistence type="predicted"/>
<dbReference type="Proteomes" id="UP000714420">
    <property type="component" value="Unassembled WGS sequence"/>
</dbReference>
<protein>
    <submittedName>
        <fullName evidence="1">Uncharacterized protein</fullName>
    </submittedName>
</protein>
<evidence type="ECO:0000313" key="2">
    <source>
        <dbReference type="Proteomes" id="UP000714420"/>
    </source>
</evidence>
<accession>A0ABX2API0</accession>
<gene>
    <name evidence="1" type="ORF">HPS56_12020</name>
</gene>
<name>A0ABX2API0_9BACT</name>
<dbReference type="EMBL" id="JABKKF010000015">
    <property type="protein sequence ID" value="NPD93050.1"/>
    <property type="molecule type" value="Genomic_DNA"/>
</dbReference>
<sequence>MQRLKVLMIAFFSFFFISEMKSHTAGDSVQAISMRIDSVYRPFEDFEKVPSLKDKFANIVIIRYGYYKGGERTGYFIVVEMELGFSPYTLEIDYNNEGWKGNLSLEDIMSGLNFVLSDIKSKYGLRRFYDVWIYPPCYGDESIEISKKYEDRVRGDKYDGGLLGELYGESRMLKGIKDILALYGKVFDNFVFEKVFYFTSDEKDLPKKILYPEYIRLSFHDKDEEN</sequence>